<dbReference type="GO" id="GO:2000766">
    <property type="term" value="P:negative regulation of cytoplasmic translation"/>
    <property type="evidence" value="ECO:0007669"/>
    <property type="project" value="TreeGrafter"/>
</dbReference>
<dbReference type="Gene3D" id="4.10.640.40">
    <property type="entry name" value="Cytoplasmic polyadenylation element-binding protein, ZZ domain"/>
    <property type="match status" value="1"/>
</dbReference>
<dbReference type="Pfam" id="PF16366">
    <property type="entry name" value="CEBP_ZZ"/>
    <property type="match status" value="1"/>
</dbReference>
<dbReference type="Gene3D" id="3.30.70.330">
    <property type="match status" value="2"/>
</dbReference>
<dbReference type="CDD" id="cd12726">
    <property type="entry name" value="RRM2_CPEB2_like"/>
    <property type="match status" value="1"/>
</dbReference>
<dbReference type="FunFam" id="3.30.70.330:FF:000483">
    <property type="entry name" value="Cytoplasmic polyadenylation element-binding protein 2"/>
    <property type="match status" value="1"/>
</dbReference>
<dbReference type="Pfam" id="PF16367">
    <property type="entry name" value="RRM_7"/>
    <property type="match status" value="2"/>
</dbReference>
<evidence type="ECO:0000256" key="2">
    <source>
        <dbReference type="PROSITE-ProRule" id="PRU00176"/>
    </source>
</evidence>
<dbReference type="InterPro" id="IPR034819">
    <property type="entry name" value="CPEB"/>
</dbReference>
<evidence type="ECO:0000313" key="4">
    <source>
        <dbReference type="EMBL" id="PIC46536.1"/>
    </source>
</evidence>
<evidence type="ECO:0000259" key="3">
    <source>
        <dbReference type="PROSITE" id="PS50102"/>
    </source>
</evidence>
<proteinExistence type="predicted"/>
<dbReference type="GO" id="GO:0003730">
    <property type="term" value="F:mRNA 3'-UTR binding"/>
    <property type="evidence" value="ECO:0007669"/>
    <property type="project" value="InterPro"/>
</dbReference>
<dbReference type="InterPro" id="IPR035979">
    <property type="entry name" value="RBD_domain_sf"/>
</dbReference>
<reference evidence="5" key="1">
    <citation type="submission" date="2017-10" db="EMBL/GenBank/DDBJ databases">
        <title>Rapid genome shrinkage in a self-fertile nematode reveals novel sperm competition proteins.</title>
        <authorList>
            <person name="Yin D."/>
            <person name="Schwarz E.M."/>
            <person name="Thomas C.G."/>
            <person name="Felde R.L."/>
            <person name="Korf I.F."/>
            <person name="Cutter A.D."/>
            <person name="Schartner C.M."/>
            <person name="Ralston E.J."/>
            <person name="Meyer B.J."/>
            <person name="Haag E.S."/>
        </authorList>
    </citation>
    <scope>NUCLEOTIDE SEQUENCE [LARGE SCALE GENOMIC DNA]</scope>
    <source>
        <strain evidence="5">JU1422</strain>
    </source>
</reference>
<dbReference type="STRING" id="1611254.A0A2G5V4S8"/>
<dbReference type="CDD" id="cd19757">
    <property type="entry name" value="Bbox1"/>
    <property type="match status" value="1"/>
</dbReference>
<keyword evidence="1 2" id="KW-0694">RNA-binding</keyword>
<dbReference type="InterPro" id="IPR032296">
    <property type="entry name" value="CEBP_ZZ"/>
</dbReference>
<dbReference type="PANTHER" id="PTHR12566">
    <property type="entry name" value="CYTOPLASMIC POLYADENYLATION ELEMENT BINDING PROTEIN CPEB"/>
    <property type="match status" value="1"/>
</dbReference>
<gene>
    <name evidence="4" type="primary">Cni-cpb-2</name>
    <name evidence="4" type="synonym">Cnig_chr_II.g6195</name>
    <name evidence="4" type="ORF">B9Z55_006195</name>
</gene>
<dbReference type="PROSITE" id="PS50102">
    <property type="entry name" value="RRM"/>
    <property type="match status" value="1"/>
</dbReference>
<dbReference type="GO" id="GO:0043022">
    <property type="term" value="F:ribosome binding"/>
    <property type="evidence" value="ECO:0007669"/>
    <property type="project" value="TreeGrafter"/>
</dbReference>
<dbReference type="Proteomes" id="UP000230233">
    <property type="component" value="Chromosome II"/>
</dbReference>
<sequence>MEEIDERLPPTANTFKHRTDRFEAKHLEWKDEDGSERAADCRGLPRVDHVVGRTGLEIWLFSDINFYPSLKRLSKMSKSRRVFLSIQGDDDFWGNGDRLEDKTLSSIKQQESKQMDDSVEGMEEEKYFFRQSKLGRQHLERLHEKEQECEERDWSEKVESEEEEDIQEQDETLTEFKETEMFDSGPETDQKMAVDPNEGFYNNYRSYFSGRPEILFLIRNIDENAPDFYEKPFIDLYETTRKRLEMYPNSELNQILRCACNPNAGGGADYRVRNKHAVVVSNFREPDRRLGRYSKYYYHHNVGPEVYSRKVFVGGLPACVKEMDILHFFSRYGRLQVDWPSKHYGCKSDSDPSVYNEPSFTPPTSHLGLSSPPFGQINPFMTDCPPAPSDLQMSRHGGAGGGFPTHGMPMRNIGFGGSSGGPRSSGEGDKKQHHLGYVFLLFEKERSVRDLVTECFEEEEGLFIILESAIEPIRVQIRPWLLADAEFLMDFNVPINTKMVAFIGGVPRPLKAVELAHFFEQTYGNVVCVGIDIDNKFKYPRGSGRVAFSNYQAYVQAITDRYIVLDHEDIHKRVEIKPYFFHNQSCEECSSRYHRQYAPFFCPSLECFQYYCEPCWHKMHARPTRFHHMPVVKGI</sequence>
<dbReference type="GO" id="GO:0005634">
    <property type="term" value="C:nucleus"/>
    <property type="evidence" value="ECO:0007669"/>
    <property type="project" value="TreeGrafter"/>
</dbReference>
<dbReference type="PANTHER" id="PTHR12566:SF12">
    <property type="entry name" value="TRANSLATIONAL REGULATOR ORB2"/>
    <property type="match status" value="1"/>
</dbReference>
<organism evidence="4 5">
    <name type="scientific">Caenorhabditis nigoni</name>
    <dbReference type="NCBI Taxonomy" id="1611254"/>
    <lineage>
        <taxon>Eukaryota</taxon>
        <taxon>Metazoa</taxon>
        <taxon>Ecdysozoa</taxon>
        <taxon>Nematoda</taxon>
        <taxon>Chromadorea</taxon>
        <taxon>Rhabditida</taxon>
        <taxon>Rhabditina</taxon>
        <taxon>Rhabditomorpha</taxon>
        <taxon>Rhabditoidea</taxon>
        <taxon>Rhabditidae</taxon>
        <taxon>Peloderinae</taxon>
        <taxon>Caenorhabditis</taxon>
    </lineage>
</organism>
<dbReference type="InterPro" id="IPR012677">
    <property type="entry name" value="Nucleotide-bd_a/b_plait_sf"/>
</dbReference>
<accession>A0A2G5V4S8</accession>
<keyword evidence="5" id="KW-1185">Reference proteome</keyword>
<dbReference type="AlphaFoldDB" id="A0A2G5V4S8"/>
<dbReference type="InterPro" id="IPR000504">
    <property type="entry name" value="RRM_dom"/>
</dbReference>
<comment type="caution">
    <text evidence="4">The sequence shown here is derived from an EMBL/GenBank/DDBJ whole genome shotgun (WGS) entry which is preliminary data.</text>
</comment>
<dbReference type="InterPro" id="IPR038446">
    <property type="entry name" value="CEBP_ZZ_sf"/>
</dbReference>
<evidence type="ECO:0000313" key="5">
    <source>
        <dbReference type="Proteomes" id="UP000230233"/>
    </source>
</evidence>
<dbReference type="OrthoDB" id="10033548at2759"/>
<name>A0A2G5V4S8_9PELO</name>
<dbReference type="SUPFAM" id="SSF54928">
    <property type="entry name" value="RNA-binding domain, RBD"/>
    <property type="match status" value="2"/>
</dbReference>
<evidence type="ECO:0000256" key="1">
    <source>
        <dbReference type="ARBA" id="ARBA00022884"/>
    </source>
</evidence>
<feature type="domain" description="RRM" evidence="3">
    <location>
        <begin position="499"/>
        <end position="577"/>
    </location>
</feature>
<dbReference type="GO" id="GO:0000900">
    <property type="term" value="F:mRNA regulatory element binding translation repressor activity"/>
    <property type="evidence" value="ECO:0007669"/>
    <property type="project" value="TreeGrafter"/>
</dbReference>
<dbReference type="GO" id="GO:0005737">
    <property type="term" value="C:cytoplasm"/>
    <property type="evidence" value="ECO:0007669"/>
    <property type="project" value="TreeGrafter"/>
</dbReference>
<protein>
    <recommendedName>
        <fullName evidence="3">RRM domain-containing protein</fullName>
    </recommendedName>
</protein>
<dbReference type="EMBL" id="PDUG01000002">
    <property type="protein sequence ID" value="PIC46536.1"/>
    <property type="molecule type" value="Genomic_DNA"/>
</dbReference>
<dbReference type="GO" id="GO:0008135">
    <property type="term" value="F:translation factor activity, RNA binding"/>
    <property type="evidence" value="ECO:0007669"/>
    <property type="project" value="TreeGrafter"/>
</dbReference>